<dbReference type="STRING" id="660521.SAMN04487949_1039"/>
<name>A0A1G9QUX7_9EURY</name>
<organism evidence="1 2">
    <name type="scientific">Halogranum gelatinilyticum</name>
    <dbReference type="NCBI Taxonomy" id="660521"/>
    <lineage>
        <taxon>Archaea</taxon>
        <taxon>Methanobacteriati</taxon>
        <taxon>Methanobacteriota</taxon>
        <taxon>Stenosarchaea group</taxon>
        <taxon>Halobacteria</taxon>
        <taxon>Halobacteriales</taxon>
        <taxon>Haloferacaceae</taxon>
    </lineage>
</organism>
<accession>A0A1G9QUX7</accession>
<dbReference type="RefSeq" id="WP_089694727.1">
    <property type="nucleotide sequence ID" value="NZ_FNHL01000001.1"/>
</dbReference>
<evidence type="ECO:0008006" key="3">
    <source>
        <dbReference type="Google" id="ProtNLM"/>
    </source>
</evidence>
<gene>
    <name evidence="1" type="ORF">SAMN04487949_1039</name>
</gene>
<dbReference type="Proteomes" id="UP000199451">
    <property type="component" value="Unassembled WGS sequence"/>
</dbReference>
<evidence type="ECO:0000313" key="2">
    <source>
        <dbReference type="Proteomes" id="UP000199451"/>
    </source>
</evidence>
<dbReference type="AlphaFoldDB" id="A0A1G9QUX7"/>
<dbReference type="OrthoDB" id="247927at2157"/>
<reference evidence="2" key="1">
    <citation type="submission" date="2016-10" db="EMBL/GenBank/DDBJ databases">
        <authorList>
            <person name="Varghese N."/>
            <person name="Submissions S."/>
        </authorList>
    </citation>
    <scope>NUCLEOTIDE SEQUENCE [LARGE SCALE GENOMIC DNA]</scope>
    <source>
        <strain evidence="2">CGMCC 1.10119</strain>
    </source>
</reference>
<protein>
    <recommendedName>
        <fullName evidence="3">DUF1059 domain-containing protein</fullName>
    </recommendedName>
</protein>
<proteinExistence type="predicted"/>
<dbReference type="EMBL" id="FNHL01000001">
    <property type="protein sequence ID" value="SDM14816.1"/>
    <property type="molecule type" value="Genomic_DNA"/>
</dbReference>
<sequence length="77" mass="8885">MYRCSRPGCAWRSFAPAAAAAREQYVEHLVDAHTEDVDVDVPEGMVQLHVDDEWLTVTPEEARRLHRERHVDSPDEE</sequence>
<keyword evidence="2" id="KW-1185">Reference proteome</keyword>
<evidence type="ECO:0000313" key="1">
    <source>
        <dbReference type="EMBL" id="SDM14816.1"/>
    </source>
</evidence>